<feature type="transmembrane region" description="Helical" evidence="2">
    <location>
        <begin position="184"/>
        <end position="201"/>
    </location>
</feature>
<keyword evidence="4" id="KW-1185">Reference proteome</keyword>
<feature type="transmembrane region" description="Helical" evidence="2">
    <location>
        <begin position="448"/>
        <end position="468"/>
    </location>
</feature>
<dbReference type="InterPro" id="IPR019286">
    <property type="entry name" value="DUF2339_TM"/>
</dbReference>
<keyword evidence="2" id="KW-0812">Transmembrane</keyword>
<accession>A0A6M1T288</accession>
<reference evidence="3 4" key="1">
    <citation type="submission" date="2020-02" db="EMBL/GenBank/DDBJ databases">
        <title>Balneolaceae bacterium YR4-1, complete genome.</title>
        <authorList>
            <person name="Li Y."/>
            <person name="Wu S."/>
        </authorList>
    </citation>
    <scope>NUCLEOTIDE SEQUENCE [LARGE SCALE GENOMIC DNA]</scope>
    <source>
        <strain evidence="3 4">YR4-1</strain>
    </source>
</reference>
<feature type="transmembrane region" description="Helical" evidence="2">
    <location>
        <begin position="75"/>
        <end position="94"/>
    </location>
</feature>
<protein>
    <submittedName>
        <fullName evidence="3">DUF2339 domain-containing protein</fullName>
    </submittedName>
</protein>
<feature type="transmembrane region" description="Helical" evidence="2">
    <location>
        <begin position="505"/>
        <end position="523"/>
    </location>
</feature>
<evidence type="ECO:0000313" key="4">
    <source>
        <dbReference type="Proteomes" id="UP000473278"/>
    </source>
</evidence>
<feature type="transmembrane region" description="Helical" evidence="2">
    <location>
        <begin position="160"/>
        <end position="177"/>
    </location>
</feature>
<evidence type="ECO:0000256" key="1">
    <source>
        <dbReference type="SAM" id="MobiDB-lite"/>
    </source>
</evidence>
<dbReference type="PANTHER" id="PTHR38434">
    <property type="entry name" value="BLL2549 PROTEIN"/>
    <property type="match status" value="1"/>
</dbReference>
<keyword evidence="2" id="KW-1133">Transmembrane helix</keyword>
<dbReference type="Pfam" id="PF10101">
    <property type="entry name" value="DUF2339"/>
    <property type="match status" value="2"/>
</dbReference>
<evidence type="ECO:0000256" key="2">
    <source>
        <dbReference type="SAM" id="Phobius"/>
    </source>
</evidence>
<feature type="region of interest" description="Disordered" evidence="1">
    <location>
        <begin position="28"/>
        <end position="59"/>
    </location>
</feature>
<feature type="transmembrane region" description="Helical" evidence="2">
    <location>
        <begin position="530"/>
        <end position="550"/>
    </location>
</feature>
<feature type="transmembrane region" description="Helical" evidence="2">
    <location>
        <begin position="234"/>
        <end position="253"/>
    </location>
</feature>
<feature type="transmembrane region" description="Helical" evidence="2">
    <location>
        <begin position="369"/>
        <end position="390"/>
    </location>
</feature>
<organism evidence="3 4">
    <name type="scientific">Halalkalibaculum roseum</name>
    <dbReference type="NCBI Taxonomy" id="2709311"/>
    <lineage>
        <taxon>Bacteria</taxon>
        <taxon>Pseudomonadati</taxon>
        <taxon>Balneolota</taxon>
        <taxon>Balneolia</taxon>
        <taxon>Balneolales</taxon>
        <taxon>Balneolaceae</taxon>
        <taxon>Halalkalibaculum</taxon>
    </lineage>
</organism>
<dbReference type="AlphaFoldDB" id="A0A6M1T288"/>
<feature type="transmembrane region" description="Helical" evidence="2">
    <location>
        <begin position="345"/>
        <end position="362"/>
    </location>
</feature>
<feature type="transmembrane region" description="Helical" evidence="2">
    <location>
        <begin position="265"/>
        <end position="284"/>
    </location>
</feature>
<gene>
    <name evidence="3" type="ORF">G3570_13430</name>
</gene>
<comment type="caution">
    <text evidence="3">The sequence shown here is derived from an EMBL/GenBank/DDBJ whole genome shotgun (WGS) entry which is preliminary data.</text>
</comment>
<feature type="transmembrane region" description="Helical" evidence="2">
    <location>
        <begin position="480"/>
        <end position="499"/>
    </location>
</feature>
<proteinExistence type="predicted"/>
<sequence>MEKDSRENLERRVQRLEKEVKALKSLLQDQESADSVTLSSKTDKVTLKKSPSASTPKKEVTDTSFTDKIQLGENWLQRLGIGLLLLGVAFLFKYSIDQGWLIPPIRSLIGLGIGLSLFITGLQLDEAKNTLKQICLGGGIATFYITGFATFQLYSFAPATVVWIFMVVVTLLSLSLSLQQNEPILSVVGTLGGLGTPFMLYTGSGSLSALIVYTAVILSGASAMYVVKGWRSLIWTMTLGSFLVMLVGFYNNIIDMAEPIFSDRLSLQAGILICLAVLWVVPVFREVLTKQSPDKWPDPTFQNKDGSVDDYAAYLSNPSVQLLALVVPIAGFLYSMGLWNISTEAWGVIAMAYSLAIGYMYLPLRNVELIKLASIHGFTALILLTISFFLLLEGELLFIVLALEGLGLRFIASKNKDEELSLSSHLLFGIVTVWMLNEFTSYHQPELAVFNLPALTQLIIIGIVGLAVPVWLDTRSSKRIYRLTAHLGLLGWFLSELTLLENGHAYVSVCWGIYAIALLIYGLTKEKDDLRMAAMGTIFLVVGKLFLIDLSQLQAIWRILLFIGFGALFLLISYYVQNKFLNEDVPADRTGEIEI</sequence>
<feature type="transmembrane region" description="Helical" evidence="2">
    <location>
        <begin position="207"/>
        <end position="227"/>
    </location>
</feature>
<dbReference type="PANTHER" id="PTHR38434:SF1">
    <property type="entry name" value="BLL2549 PROTEIN"/>
    <property type="match status" value="1"/>
</dbReference>
<feature type="transmembrane region" description="Helical" evidence="2">
    <location>
        <begin position="100"/>
        <end position="122"/>
    </location>
</feature>
<dbReference type="EMBL" id="JAALLT010000004">
    <property type="protein sequence ID" value="NGP77644.1"/>
    <property type="molecule type" value="Genomic_DNA"/>
</dbReference>
<evidence type="ECO:0000313" key="3">
    <source>
        <dbReference type="EMBL" id="NGP77644.1"/>
    </source>
</evidence>
<keyword evidence="2" id="KW-0472">Membrane</keyword>
<feature type="compositionally biased region" description="Polar residues" evidence="1">
    <location>
        <begin position="28"/>
        <end position="40"/>
    </location>
</feature>
<feature type="transmembrane region" description="Helical" evidence="2">
    <location>
        <begin position="322"/>
        <end position="339"/>
    </location>
</feature>
<feature type="transmembrane region" description="Helical" evidence="2">
    <location>
        <begin position="396"/>
        <end position="412"/>
    </location>
</feature>
<feature type="transmembrane region" description="Helical" evidence="2">
    <location>
        <begin position="556"/>
        <end position="576"/>
    </location>
</feature>
<dbReference type="Proteomes" id="UP000473278">
    <property type="component" value="Unassembled WGS sequence"/>
</dbReference>
<name>A0A6M1T288_9BACT</name>
<feature type="transmembrane region" description="Helical" evidence="2">
    <location>
        <begin position="134"/>
        <end position="154"/>
    </location>
</feature>
<dbReference type="RefSeq" id="WP_165143224.1">
    <property type="nucleotide sequence ID" value="NZ_JAALLT010000004.1"/>
</dbReference>
<feature type="transmembrane region" description="Helical" evidence="2">
    <location>
        <begin position="419"/>
        <end position="436"/>
    </location>
</feature>